<feature type="transmembrane region" description="Helical" evidence="5">
    <location>
        <begin position="163"/>
        <end position="181"/>
    </location>
</feature>
<feature type="domain" description="Peptidase S54 rhomboid" evidence="6">
    <location>
        <begin position="50"/>
        <end position="179"/>
    </location>
</feature>
<evidence type="ECO:0000256" key="2">
    <source>
        <dbReference type="ARBA" id="ARBA00022692"/>
    </source>
</evidence>
<comment type="subcellular location">
    <subcellularLocation>
        <location evidence="1">Membrane</location>
        <topology evidence="1">Multi-pass membrane protein</topology>
    </subcellularLocation>
</comment>
<dbReference type="InterPro" id="IPR022764">
    <property type="entry name" value="Peptidase_S54_rhomboid_dom"/>
</dbReference>
<dbReference type="InterPro" id="IPR035952">
    <property type="entry name" value="Rhomboid-like_sf"/>
</dbReference>
<dbReference type="PANTHER" id="PTHR43731:SF9">
    <property type="entry name" value="SLR1461 PROTEIN"/>
    <property type="match status" value="1"/>
</dbReference>
<feature type="transmembrane region" description="Helical" evidence="5">
    <location>
        <begin position="111"/>
        <end position="129"/>
    </location>
</feature>
<evidence type="ECO:0000313" key="7">
    <source>
        <dbReference type="EMBL" id="QJR82007.1"/>
    </source>
</evidence>
<dbReference type="EMBL" id="CP052766">
    <property type="protein sequence ID" value="QJR82007.1"/>
    <property type="molecule type" value="Genomic_DNA"/>
</dbReference>
<reference evidence="8" key="1">
    <citation type="submission" date="2014-12" db="EMBL/GenBank/DDBJ databases">
        <title>Complete genome sequence of a multi-drug resistant Klebsiella pneumoniae.</title>
        <authorList>
            <person name="Hua X."/>
            <person name="Chen Q."/>
            <person name="Li X."/>
            <person name="Feng Y."/>
            <person name="Ruan Z."/>
            <person name="Yu Y."/>
        </authorList>
    </citation>
    <scope>NUCLEOTIDE SEQUENCE [LARGE SCALE GENOMIC DNA]</scope>
    <source>
        <strain evidence="8">5.12</strain>
    </source>
</reference>
<feature type="transmembrane region" description="Helical" evidence="5">
    <location>
        <begin position="86"/>
        <end position="105"/>
    </location>
</feature>
<keyword evidence="4 5" id="KW-0472">Membrane</keyword>
<dbReference type="Gene3D" id="1.20.1540.10">
    <property type="entry name" value="Rhomboid-like"/>
    <property type="match status" value="1"/>
</dbReference>
<name>A0A6M4MGD2_9ALTE</name>
<dbReference type="PANTHER" id="PTHR43731">
    <property type="entry name" value="RHOMBOID PROTEASE"/>
    <property type="match status" value="1"/>
</dbReference>
<dbReference type="KEGG" id="apel:CA267_015220"/>
<gene>
    <name evidence="7" type="ORF">CA267_015220</name>
</gene>
<proteinExistence type="predicted"/>
<dbReference type="Proteomes" id="UP000219285">
    <property type="component" value="Chromosome"/>
</dbReference>
<dbReference type="AlphaFoldDB" id="A0A6M4MGD2"/>
<accession>A0A6M4MGD2</accession>
<keyword evidence="3 5" id="KW-1133">Transmembrane helix</keyword>
<sequence length="182" mass="20203">MSQMPLLKTQLRFLASVAAILIAIEIVNLLTGNSLNRFGVIPRSWHYIGQIFTAPFLHGSPTHLAANLMPLLLFMWLTLQWGQKRFFYITLSIFVIGGLGVWLFGRSAIHIGASGMVYGYFGFLLLGGFRSKKIPYMIISVLVAILYGGMLIGVLPSRGFVSFEYHLFGFIGGLIAAWAWGK</sequence>
<keyword evidence="7" id="KW-0378">Hydrolase</keyword>
<keyword evidence="8" id="KW-1185">Reference proteome</keyword>
<evidence type="ECO:0000256" key="4">
    <source>
        <dbReference type="ARBA" id="ARBA00023136"/>
    </source>
</evidence>
<dbReference type="OrthoDB" id="465874at2"/>
<dbReference type="GO" id="GO:0006508">
    <property type="term" value="P:proteolysis"/>
    <property type="evidence" value="ECO:0007669"/>
    <property type="project" value="UniProtKB-KW"/>
</dbReference>
<dbReference type="GO" id="GO:0004252">
    <property type="term" value="F:serine-type endopeptidase activity"/>
    <property type="evidence" value="ECO:0007669"/>
    <property type="project" value="InterPro"/>
</dbReference>
<dbReference type="InterPro" id="IPR050925">
    <property type="entry name" value="Rhomboid_protease_S54"/>
</dbReference>
<reference evidence="7 8" key="2">
    <citation type="submission" date="2020-04" db="EMBL/GenBank/DDBJ databases">
        <title>Complete genome sequence of Alteromonas pelagimontana 5.12T.</title>
        <authorList>
            <person name="Sinha R.K."/>
            <person name="Krishnan K.P."/>
            <person name="Kurian J.P."/>
        </authorList>
    </citation>
    <scope>NUCLEOTIDE SEQUENCE [LARGE SCALE GENOMIC DNA]</scope>
    <source>
        <strain evidence="7 8">5.12</strain>
    </source>
</reference>
<feature type="transmembrane region" description="Helical" evidence="5">
    <location>
        <begin position="12"/>
        <end position="30"/>
    </location>
</feature>
<feature type="transmembrane region" description="Helical" evidence="5">
    <location>
        <begin position="136"/>
        <end position="157"/>
    </location>
</feature>
<dbReference type="Pfam" id="PF01694">
    <property type="entry name" value="Rhomboid"/>
    <property type="match status" value="1"/>
</dbReference>
<keyword evidence="7" id="KW-0645">Protease</keyword>
<keyword evidence="2 5" id="KW-0812">Transmembrane</keyword>
<evidence type="ECO:0000256" key="5">
    <source>
        <dbReference type="SAM" id="Phobius"/>
    </source>
</evidence>
<dbReference type="GO" id="GO:0016020">
    <property type="term" value="C:membrane"/>
    <property type="evidence" value="ECO:0007669"/>
    <property type="project" value="UniProtKB-SubCell"/>
</dbReference>
<evidence type="ECO:0000313" key="8">
    <source>
        <dbReference type="Proteomes" id="UP000219285"/>
    </source>
</evidence>
<feature type="transmembrane region" description="Helical" evidence="5">
    <location>
        <begin position="62"/>
        <end position="79"/>
    </location>
</feature>
<organism evidence="7 8">
    <name type="scientific">Alteromonas pelagimontana</name>
    <dbReference type="NCBI Taxonomy" id="1858656"/>
    <lineage>
        <taxon>Bacteria</taxon>
        <taxon>Pseudomonadati</taxon>
        <taxon>Pseudomonadota</taxon>
        <taxon>Gammaproteobacteria</taxon>
        <taxon>Alteromonadales</taxon>
        <taxon>Alteromonadaceae</taxon>
        <taxon>Alteromonas/Salinimonas group</taxon>
        <taxon>Alteromonas</taxon>
    </lineage>
</organism>
<dbReference type="SUPFAM" id="SSF144091">
    <property type="entry name" value="Rhomboid-like"/>
    <property type="match status" value="1"/>
</dbReference>
<protein>
    <submittedName>
        <fullName evidence="7">Rhomboid family intramembrane serine protease</fullName>
    </submittedName>
</protein>
<evidence type="ECO:0000256" key="1">
    <source>
        <dbReference type="ARBA" id="ARBA00004141"/>
    </source>
</evidence>
<evidence type="ECO:0000256" key="3">
    <source>
        <dbReference type="ARBA" id="ARBA00022989"/>
    </source>
</evidence>
<evidence type="ECO:0000259" key="6">
    <source>
        <dbReference type="Pfam" id="PF01694"/>
    </source>
</evidence>